<evidence type="ECO:0000259" key="8">
    <source>
        <dbReference type="PROSITE" id="PS51202"/>
    </source>
</evidence>
<dbReference type="OrthoDB" id="9775180at2"/>
<evidence type="ECO:0000313" key="11">
    <source>
        <dbReference type="EMBL" id="UYO62470.1"/>
    </source>
</evidence>
<keyword evidence="4" id="KW-0630">Potassium</keyword>
<dbReference type="InterPro" id="IPR006036">
    <property type="entry name" value="K_uptake_TrkA"/>
</dbReference>
<dbReference type="Gene3D" id="3.40.50.720">
    <property type="entry name" value="NAD(P)-binding Rossmann-like Domain"/>
    <property type="match status" value="1"/>
</dbReference>
<dbReference type="InterPro" id="IPR003148">
    <property type="entry name" value="RCK_N"/>
</dbReference>
<evidence type="ECO:0000313" key="10">
    <source>
        <dbReference type="EMBL" id="TYC84258.1"/>
    </source>
</evidence>
<evidence type="ECO:0000313" key="9">
    <source>
        <dbReference type="EMBL" id="OFV71029.1"/>
    </source>
</evidence>
<feature type="domain" description="RCK C-terminal" evidence="8">
    <location>
        <begin position="139"/>
        <end position="220"/>
    </location>
</feature>
<evidence type="ECO:0000256" key="4">
    <source>
        <dbReference type="ARBA" id="ARBA00022958"/>
    </source>
</evidence>
<dbReference type="Pfam" id="PF02080">
    <property type="entry name" value="TrkA_C"/>
    <property type="match status" value="1"/>
</dbReference>
<keyword evidence="3" id="KW-0633">Potassium transport</keyword>
<gene>
    <name evidence="9" type="primary">trkA_2</name>
    <name evidence="9" type="ORF">ACWI_16150</name>
    <name evidence="10" type="ORF">FXB42_13105</name>
    <name evidence="11" type="ORF">LNN31_17055</name>
</gene>
<reference evidence="11" key="3">
    <citation type="submission" date="2021-11" db="EMBL/GenBank/DDBJ databases">
        <title>Isoprene-degrading acetogen.</title>
        <authorList>
            <person name="Yang Y."/>
            <person name="Jin H."/>
            <person name="Yan J."/>
        </authorList>
    </citation>
    <scope>NUCLEOTIDE SEQUENCE</scope>
    <source>
        <strain evidence="11">Berkeley</strain>
    </source>
</reference>
<accession>A0A1F2PI75</accession>
<dbReference type="PANTHER" id="PTHR43833:SF5">
    <property type="entry name" value="TRK SYSTEM POTASSIUM UPTAKE PROTEIN TRKA"/>
    <property type="match status" value="1"/>
</dbReference>
<dbReference type="PRINTS" id="PR00335">
    <property type="entry name" value="KUPTAKETRKA"/>
</dbReference>
<keyword evidence="2" id="KW-0813">Transport</keyword>
<feature type="domain" description="RCK N-terminal" evidence="7">
    <location>
        <begin position="1"/>
        <end position="119"/>
    </location>
</feature>
<dbReference type="RefSeq" id="WP_070370923.1">
    <property type="nucleotide sequence ID" value="NZ_CABIIK010000022.1"/>
</dbReference>
<dbReference type="EMBL" id="VSLA01000026">
    <property type="protein sequence ID" value="TYC84258.1"/>
    <property type="molecule type" value="Genomic_DNA"/>
</dbReference>
<dbReference type="Gene3D" id="3.30.70.1450">
    <property type="entry name" value="Regulator of K+ conductance, C-terminal domain"/>
    <property type="match status" value="1"/>
</dbReference>
<name>A0A1F2PI75_9FIRM</name>
<dbReference type="EMBL" id="CP087994">
    <property type="protein sequence ID" value="UYO62470.1"/>
    <property type="molecule type" value="Genomic_DNA"/>
</dbReference>
<sequence>MNVIIVGGGKVGAYLTSLLQGGGHQVKLIEIRTHQLERLACDLPKEVLISGSGTDPEVLEAAGIRSADVLAVVTGADEINLVAATIARLEYQVPRILARIKNPKNAWLFTPEMGVDVALNQAELMATLVAEEMSVGDMMTLLKLNQGQFSLVEEKVHPSSRAVGKMVRELGLPTESVLVAIIRNGQLLIPHGDTRLLPADEVLAIIHAADLQDLAKILGPDH</sequence>
<organism evidence="9 12">
    <name type="scientific">Acetobacterium wieringae</name>
    <dbReference type="NCBI Taxonomy" id="52694"/>
    <lineage>
        <taxon>Bacteria</taxon>
        <taxon>Bacillati</taxon>
        <taxon>Bacillota</taxon>
        <taxon>Clostridia</taxon>
        <taxon>Eubacteriales</taxon>
        <taxon>Eubacteriaceae</taxon>
        <taxon>Acetobacterium</taxon>
    </lineage>
</organism>
<dbReference type="STRING" id="52694.ACWI_16150"/>
<dbReference type="Proteomes" id="UP000322619">
    <property type="component" value="Unassembled WGS sequence"/>
</dbReference>
<reference evidence="9 12" key="1">
    <citation type="submission" date="2015-09" db="EMBL/GenBank/DDBJ databases">
        <title>Genome sequence of Acetobacterium wieringae DSM 1911.</title>
        <authorList>
            <person name="Poehlein A."/>
            <person name="Bengelsdorf F.R."/>
            <person name="Schiel-Bengelsdorf B."/>
            <person name="Duerre P."/>
            <person name="Daniel R."/>
        </authorList>
    </citation>
    <scope>NUCLEOTIDE SEQUENCE [LARGE SCALE GENOMIC DNA]</scope>
    <source>
        <strain evidence="9 12">DSM 1911</strain>
    </source>
</reference>
<dbReference type="PROSITE" id="PS51201">
    <property type="entry name" value="RCK_N"/>
    <property type="match status" value="1"/>
</dbReference>
<dbReference type="PROSITE" id="PS51202">
    <property type="entry name" value="RCK_C"/>
    <property type="match status" value="1"/>
</dbReference>
<dbReference type="InterPro" id="IPR036721">
    <property type="entry name" value="RCK_C_sf"/>
</dbReference>
<dbReference type="InterPro" id="IPR006037">
    <property type="entry name" value="RCK_C"/>
</dbReference>
<reference evidence="10 13" key="2">
    <citation type="submission" date="2019-08" db="EMBL/GenBank/DDBJ databases">
        <title>Isolation and enrichment of carboxydotrophic bacteria from anaerobic sludge for the production of bio-based chemicals from syngas.</title>
        <authorList>
            <person name="Antares A.L."/>
            <person name="Moreira J."/>
            <person name="Diender M."/>
            <person name="Parshina S.N."/>
            <person name="Stams A.J.M."/>
            <person name="Alves M."/>
            <person name="Alves J.I."/>
            <person name="Sousa D.Z."/>
        </authorList>
    </citation>
    <scope>NUCLEOTIDE SEQUENCE [LARGE SCALE GENOMIC DNA]</scope>
    <source>
        <strain evidence="10 13">JM</strain>
    </source>
</reference>
<evidence type="ECO:0000313" key="13">
    <source>
        <dbReference type="Proteomes" id="UP000322619"/>
    </source>
</evidence>
<evidence type="ECO:0000256" key="3">
    <source>
        <dbReference type="ARBA" id="ARBA00022538"/>
    </source>
</evidence>
<evidence type="ECO:0000256" key="2">
    <source>
        <dbReference type="ARBA" id="ARBA00022448"/>
    </source>
</evidence>
<keyword evidence="5" id="KW-0520">NAD</keyword>
<dbReference type="AlphaFoldDB" id="A0A1F2PI75"/>
<evidence type="ECO:0000259" key="7">
    <source>
        <dbReference type="PROSITE" id="PS51201"/>
    </source>
</evidence>
<dbReference type="GO" id="GO:0005886">
    <property type="term" value="C:plasma membrane"/>
    <property type="evidence" value="ECO:0007669"/>
    <property type="project" value="InterPro"/>
</dbReference>
<keyword evidence="14" id="KW-1185">Reference proteome</keyword>
<dbReference type="Proteomes" id="UP001163550">
    <property type="component" value="Chromosome"/>
</dbReference>
<evidence type="ECO:0000313" key="12">
    <source>
        <dbReference type="Proteomes" id="UP000176244"/>
    </source>
</evidence>
<dbReference type="SUPFAM" id="SSF51735">
    <property type="entry name" value="NAD(P)-binding Rossmann-fold domains"/>
    <property type="match status" value="1"/>
</dbReference>
<dbReference type="GO" id="GO:0015079">
    <property type="term" value="F:potassium ion transmembrane transporter activity"/>
    <property type="evidence" value="ECO:0007669"/>
    <property type="project" value="InterPro"/>
</dbReference>
<dbReference type="InterPro" id="IPR050721">
    <property type="entry name" value="Trk_Ktr_HKT_K-transport"/>
</dbReference>
<evidence type="ECO:0000256" key="1">
    <source>
        <dbReference type="ARBA" id="ARBA00017378"/>
    </source>
</evidence>
<dbReference type="InterPro" id="IPR036291">
    <property type="entry name" value="NAD(P)-bd_dom_sf"/>
</dbReference>
<dbReference type="EMBL" id="LKEU01000027">
    <property type="protein sequence ID" value="OFV71029.1"/>
    <property type="molecule type" value="Genomic_DNA"/>
</dbReference>
<dbReference type="PANTHER" id="PTHR43833">
    <property type="entry name" value="POTASSIUM CHANNEL PROTEIN 2-RELATED-RELATED"/>
    <property type="match status" value="1"/>
</dbReference>
<proteinExistence type="predicted"/>
<protein>
    <recommendedName>
        <fullName evidence="1">Trk system potassium uptake protein TrkA</fullName>
    </recommendedName>
</protein>
<evidence type="ECO:0000313" key="14">
    <source>
        <dbReference type="Proteomes" id="UP001163550"/>
    </source>
</evidence>
<dbReference type="Pfam" id="PF02254">
    <property type="entry name" value="TrkA_N"/>
    <property type="match status" value="1"/>
</dbReference>
<dbReference type="Proteomes" id="UP000176244">
    <property type="component" value="Unassembled WGS sequence"/>
</dbReference>
<evidence type="ECO:0000256" key="6">
    <source>
        <dbReference type="ARBA" id="ARBA00023065"/>
    </source>
</evidence>
<keyword evidence="6" id="KW-0406">Ion transport</keyword>
<evidence type="ECO:0000256" key="5">
    <source>
        <dbReference type="ARBA" id="ARBA00023027"/>
    </source>
</evidence>
<dbReference type="SUPFAM" id="SSF116726">
    <property type="entry name" value="TrkA C-terminal domain-like"/>
    <property type="match status" value="1"/>
</dbReference>